<gene>
    <name evidence="2" type="ordered locus">Cpin_6099</name>
</gene>
<evidence type="ECO:0000313" key="2">
    <source>
        <dbReference type="EMBL" id="ACU63508.1"/>
    </source>
</evidence>
<evidence type="ECO:0008006" key="4">
    <source>
        <dbReference type="Google" id="ProtNLM"/>
    </source>
</evidence>
<dbReference type="AlphaFoldDB" id="A0A979G9Z5"/>
<proteinExistence type="predicted"/>
<evidence type="ECO:0000313" key="3">
    <source>
        <dbReference type="Proteomes" id="UP000002215"/>
    </source>
</evidence>
<organism evidence="2 3">
    <name type="scientific">Chitinophaga pinensis (strain ATCC 43595 / DSM 2588 / LMG 13176 / NBRC 15968 / NCIMB 11800 / UQM 2034)</name>
    <dbReference type="NCBI Taxonomy" id="485918"/>
    <lineage>
        <taxon>Bacteria</taxon>
        <taxon>Pseudomonadati</taxon>
        <taxon>Bacteroidota</taxon>
        <taxon>Chitinophagia</taxon>
        <taxon>Chitinophagales</taxon>
        <taxon>Chitinophagaceae</taxon>
        <taxon>Chitinophaga</taxon>
    </lineage>
</organism>
<feature type="transmembrane region" description="Helical" evidence="1">
    <location>
        <begin position="12"/>
        <end position="37"/>
    </location>
</feature>
<dbReference type="RefSeq" id="WP_012793673.1">
    <property type="nucleotide sequence ID" value="NC_013132.1"/>
</dbReference>
<accession>A0A979G9Z5</accession>
<sequence>MKSCSHRKQESAFAALGTAIGVGLLAGLAGTAAITISQMIEMKITKRPPSKTPVEAASKVLDVDAVSEEKEQKVSQEIHWAYGTTWGVARGLLGLTGLKGWTATLAHFASIWGASLVMLPGLKVAPPVTEEDPKTIGIDVLHHAVYAIAAGLVYDAIEKPR</sequence>
<reference evidence="2 3" key="2">
    <citation type="journal article" date="2010" name="Stand. Genomic Sci.">
        <title>Complete genome sequence of Chitinophaga pinensis type strain (UQM 2034).</title>
        <authorList>
            <person name="Glavina Del Rio T."/>
            <person name="Abt B."/>
            <person name="Spring S."/>
            <person name="Lapidus A."/>
            <person name="Nolan M."/>
            <person name="Tice H."/>
            <person name="Copeland A."/>
            <person name="Cheng J.F."/>
            <person name="Chen F."/>
            <person name="Bruce D."/>
            <person name="Goodwin L."/>
            <person name="Pitluck S."/>
            <person name="Ivanova N."/>
            <person name="Mavromatis K."/>
            <person name="Mikhailova N."/>
            <person name="Pati A."/>
            <person name="Chen A."/>
            <person name="Palaniappan K."/>
            <person name="Land M."/>
            <person name="Hauser L."/>
            <person name="Chang Y.J."/>
            <person name="Jeffries C.D."/>
            <person name="Chain P."/>
            <person name="Saunders E."/>
            <person name="Detter J.C."/>
            <person name="Brettin T."/>
            <person name="Rohde M."/>
            <person name="Goker M."/>
            <person name="Bristow J."/>
            <person name="Eisen J.A."/>
            <person name="Markowitz V."/>
            <person name="Hugenholtz P."/>
            <person name="Kyrpides N.C."/>
            <person name="Klenk H.P."/>
            <person name="Lucas S."/>
        </authorList>
    </citation>
    <scope>NUCLEOTIDE SEQUENCE [LARGE SCALE GENOMIC DNA]</scope>
    <source>
        <strain evidence="3">ATCC 43595 / DSM 2588 / LMG 13176 / NBRC 15968 / NCIMB 11800 / UQM 2034</strain>
    </source>
</reference>
<dbReference type="EMBL" id="CP001699">
    <property type="protein sequence ID" value="ACU63508.1"/>
    <property type="molecule type" value="Genomic_DNA"/>
</dbReference>
<dbReference type="OrthoDB" id="669100at2"/>
<keyword evidence="1" id="KW-1133">Transmembrane helix</keyword>
<protein>
    <recommendedName>
        <fullName evidence="4">DUF1440 domain-containing protein</fullName>
    </recommendedName>
</protein>
<reference evidence="3" key="1">
    <citation type="submission" date="2009-08" db="EMBL/GenBank/DDBJ databases">
        <title>The complete genome of Chitinophaga pinensis DSM 2588.</title>
        <authorList>
            <consortium name="US DOE Joint Genome Institute (JGI-PGF)"/>
            <person name="Lucas S."/>
            <person name="Copeland A."/>
            <person name="Lapidus A."/>
            <person name="Glavina del Rio T."/>
            <person name="Dalin E."/>
            <person name="Tice H."/>
            <person name="Bruce D."/>
            <person name="Goodwin L."/>
            <person name="Pitluck S."/>
            <person name="Kyrpides N."/>
            <person name="Mavromatis K."/>
            <person name="Ivanova N."/>
            <person name="Mikhailova N."/>
            <person name="Sims D."/>
            <person name="Meinche L."/>
            <person name="Brettin T."/>
            <person name="Detter J.C."/>
            <person name="Han C."/>
            <person name="Larimer F."/>
            <person name="Land M."/>
            <person name="Hauser L."/>
            <person name="Markowitz V."/>
            <person name="Cheng J.-F."/>
            <person name="Hugenholtz P."/>
            <person name="Woyke T."/>
            <person name="Wu D."/>
            <person name="Spring S."/>
            <person name="Klenk H.-P."/>
            <person name="Eisen J.A."/>
        </authorList>
    </citation>
    <scope>NUCLEOTIDE SEQUENCE [LARGE SCALE GENOMIC DNA]</scope>
    <source>
        <strain evidence="3">ATCC 43595 / DSM 2588 / LMG 13176 / NBRC 15968 / NCIMB 11800 / UQM 2034</strain>
    </source>
</reference>
<dbReference type="Proteomes" id="UP000002215">
    <property type="component" value="Chromosome"/>
</dbReference>
<dbReference type="KEGG" id="cpi:Cpin_6099"/>
<name>A0A979G9Z5_CHIPD</name>
<keyword evidence="1" id="KW-0472">Membrane</keyword>
<keyword evidence="1" id="KW-0812">Transmembrane</keyword>
<evidence type="ECO:0000256" key="1">
    <source>
        <dbReference type="SAM" id="Phobius"/>
    </source>
</evidence>